<evidence type="ECO:0000256" key="17">
    <source>
        <dbReference type="SAM" id="MobiDB-lite"/>
    </source>
</evidence>
<keyword evidence="2" id="KW-0963">Cytoplasm</keyword>
<dbReference type="OrthoDB" id="5287123at2"/>
<evidence type="ECO:0000256" key="5">
    <source>
        <dbReference type="ARBA" id="ARBA00022741"/>
    </source>
</evidence>
<name>A0A1Z3NCS7_BDEBC</name>
<reference evidence="19 20" key="1">
    <citation type="submission" date="2017-04" db="EMBL/GenBank/DDBJ databases">
        <title>Whole genome sequence of Bdellovibrio bacteriovorus strain SSB218315.</title>
        <authorList>
            <person name="Oyedara O."/>
            <person name="Rodriguez-Perez M.A."/>
        </authorList>
    </citation>
    <scope>NUCLEOTIDE SEQUENCE [LARGE SCALE GENOMIC DNA]</scope>
    <source>
        <strain evidence="19 20">SSB218315</strain>
    </source>
</reference>
<evidence type="ECO:0000256" key="16">
    <source>
        <dbReference type="ARBA" id="ARBA00042156"/>
    </source>
</evidence>
<dbReference type="GO" id="GO:0005524">
    <property type="term" value="F:ATP binding"/>
    <property type="evidence" value="ECO:0007669"/>
    <property type="project" value="UniProtKB-KW"/>
</dbReference>
<dbReference type="GO" id="GO:0008270">
    <property type="term" value="F:zinc ion binding"/>
    <property type="evidence" value="ECO:0007669"/>
    <property type="project" value="UniProtKB-KW"/>
</dbReference>
<sequence>MKDIHLWGVKQNNLKNIEVKIPVGSMTVICGPSGSGKSSLAFETLFAEGQRRFIESMSNYARQFLNKAPKPDIEGINNIPPAISIEQKNTVKSSRSTVGTTTEIIDYLRLLYEKIGKSYCPTHHCPTEKESVTEATDKVLKNFAGKRGYLLVEINSEGRVAEGKKLHSLLLQDGYLRIYIPKVTEVKKPAAKAAGKKTKASGKKASKKVEAPEVVPTNPGGLTNEEMGTVVEIGEAAAIKKGLPKETFYLVIDRMSFNEDERGRLADSLTQAYEASIKYNTHLITRRATILSTDGERLQVSEEASCPVCGYTPPPLSSKLFSFNSPIGACPTCKGFGNILDIDEEKVIPNPNLSLAQGALSPLWMPSAAHEKKQLLAYCKKTKIDTHTPWKDLPKAERDVIWNGNKDFFGVRGLFEYLDQIKYKMHVRVFISRFRSPFQCPTCKGARLRTEANHVLIANSNINDLSNLTIEDLNTFFQKLEVTPFQQEVAGEVLKQIRSRLEFLMRVGVHYLSLGRETRTLSGGEYQRLILANQLGMGLSQALYVLDEPTVGLHPRDNDRLISILKDLKDLGNTLVIVEHDHDVIKASEHIIEMGPGSGYLGGEVVYSGTTEKFYDYEKSNTVPFLKPSKNWQALRTIRPVDVDNYKVKIELKGAKGHNLKNLDVVFPLNRLVTVTGVSGSGKSTLISKTLYPALARALDIEYMPAQDYSGLDGVEHIKNVLLIDQSPIGKSARSSPITYLKAFDAIRMIMSTTPESQSRGYTAGTFSLNVDGGRCPACKGTGYEEIDMMFMDNVVIPCDVCDGKKYRPEILEIQYKNKNIHEILSMTVNEAMNFFVAHPNIRKPLSVLKEVGLDYLQLGQPANSLSGGESQRLKIAKELSQVQQKSTLYILDEPTTGLHFREVELLMKVLNKLIETGGSVVVVEHNLDVIRGSDYVIDLGPEAGKKGGNIVATGTPDDIMKVKKSLTGQYLKRYIESHQTS</sequence>
<feature type="domain" description="ABC transporter" evidence="18">
    <location>
        <begin position="638"/>
        <end position="967"/>
    </location>
</feature>
<dbReference type="InterPro" id="IPR004602">
    <property type="entry name" value="UvrA"/>
</dbReference>
<dbReference type="InterPro" id="IPR027417">
    <property type="entry name" value="P-loop_NTPase"/>
</dbReference>
<dbReference type="InterPro" id="IPR017871">
    <property type="entry name" value="ABC_transporter-like_CS"/>
</dbReference>
<keyword evidence="8" id="KW-0863">Zinc-finger</keyword>
<evidence type="ECO:0000256" key="14">
    <source>
        <dbReference type="ARBA" id="ARBA00038000"/>
    </source>
</evidence>
<dbReference type="Gene3D" id="3.30.1490.20">
    <property type="entry name" value="ATP-grasp fold, A domain"/>
    <property type="match status" value="1"/>
</dbReference>
<evidence type="ECO:0000259" key="18">
    <source>
        <dbReference type="PROSITE" id="PS50893"/>
    </source>
</evidence>
<dbReference type="Gene3D" id="1.10.8.280">
    <property type="entry name" value="ABC transporter ATPase domain-like"/>
    <property type="match status" value="1"/>
</dbReference>
<evidence type="ECO:0000256" key="11">
    <source>
        <dbReference type="ARBA" id="ARBA00022881"/>
    </source>
</evidence>
<feature type="region of interest" description="Disordered" evidence="17">
    <location>
        <begin position="192"/>
        <end position="223"/>
    </location>
</feature>
<evidence type="ECO:0000256" key="7">
    <source>
        <dbReference type="ARBA" id="ARBA00022769"/>
    </source>
</evidence>
<evidence type="ECO:0000256" key="9">
    <source>
        <dbReference type="ARBA" id="ARBA00022833"/>
    </source>
</evidence>
<evidence type="ECO:0000256" key="6">
    <source>
        <dbReference type="ARBA" id="ARBA00022763"/>
    </source>
</evidence>
<organism evidence="19 20">
    <name type="scientific">Bdellovibrio bacteriovorus</name>
    <dbReference type="NCBI Taxonomy" id="959"/>
    <lineage>
        <taxon>Bacteria</taxon>
        <taxon>Pseudomonadati</taxon>
        <taxon>Bdellovibrionota</taxon>
        <taxon>Bdellovibrionia</taxon>
        <taxon>Bdellovibrionales</taxon>
        <taxon>Pseudobdellovibrionaceae</taxon>
        <taxon>Bdellovibrio</taxon>
    </lineage>
</organism>
<dbReference type="InterPro" id="IPR041552">
    <property type="entry name" value="UvrA_DNA-bd"/>
</dbReference>
<dbReference type="GO" id="GO:0016887">
    <property type="term" value="F:ATP hydrolysis activity"/>
    <property type="evidence" value="ECO:0007669"/>
    <property type="project" value="InterPro"/>
</dbReference>
<dbReference type="Gene3D" id="3.40.50.300">
    <property type="entry name" value="P-loop containing nucleotide triphosphate hydrolases"/>
    <property type="match status" value="2"/>
</dbReference>
<dbReference type="NCBIfam" id="TIGR00630">
    <property type="entry name" value="uvra"/>
    <property type="match status" value="1"/>
</dbReference>
<dbReference type="GO" id="GO:0003677">
    <property type="term" value="F:DNA binding"/>
    <property type="evidence" value="ECO:0007669"/>
    <property type="project" value="UniProtKB-KW"/>
</dbReference>
<evidence type="ECO:0000256" key="13">
    <source>
        <dbReference type="ARBA" id="ARBA00023204"/>
    </source>
</evidence>
<keyword evidence="4" id="KW-0677">Repeat</keyword>
<evidence type="ECO:0000313" key="19">
    <source>
        <dbReference type="EMBL" id="ASD65235.1"/>
    </source>
</evidence>
<dbReference type="PANTHER" id="PTHR43152:SF3">
    <property type="entry name" value="UVRABC SYSTEM PROTEIN A"/>
    <property type="match status" value="1"/>
</dbReference>
<dbReference type="Pfam" id="PF17755">
    <property type="entry name" value="UvrA_DNA-bind"/>
    <property type="match status" value="1"/>
</dbReference>
<accession>A0A1Z3NCS7</accession>
<keyword evidence="13" id="KW-0234">DNA repair</keyword>
<gene>
    <name evidence="19" type="ORF">B9G79_17500</name>
</gene>
<evidence type="ECO:0000256" key="8">
    <source>
        <dbReference type="ARBA" id="ARBA00022771"/>
    </source>
</evidence>
<dbReference type="InterPro" id="IPR013815">
    <property type="entry name" value="ATP_grasp_subdomain_1"/>
</dbReference>
<dbReference type="EMBL" id="CP020946">
    <property type="protein sequence ID" value="ASD65235.1"/>
    <property type="molecule type" value="Genomic_DNA"/>
</dbReference>
<evidence type="ECO:0000256" key="3">
    <source>
        <dbReference type="ARBA" id="ARBA00022723"/>
    </source>
</evidence>
<feature type="compositionally biased region" description="Basic residues" evidence="17">
    <location>
        <begin position="194"/>
        <end position="206"/>
    </location>
</feature>
<feature type="domain" description="ABC transporter" evidence="18">
    <location>
        <begin position="327"/>
        <end position="621"/>
    </location>
</feature>
<comment type="subcellular location">
    <subcellularLocation>
        <location evidence="1">Cytoplasm</location>
    </subcellularLocation>
</comment>
<keyword evidence="12" id="KW-0238">DNA-binding</keyword>
<dbReference type="RefSeq" id="WP_088566629.1">
    <property type="nucleotide sequence ID" value="NZ_CP020946.1"/>
</dbReference>
<protein>
    <recommendedName>
        <fullName evidence="15">UvrABC system protein A</fullName>
    </recommendedName>
    <alternativeName>
        <fullName evidence="16">Excinuclease ABC subunit A</fullName>
    </alternativeName>
</protein>
<evidence type="ECO:0000256" key="2">
    <source>
        <dbReference type="ARBA" id="ARBA00022490"/>
    </source>
</evidence>
<dbReference type="Gene3D" id="1.20.1580.10">
    <property type="entry name" value="ABC transporter ATPase like domain"/>
    <property type="match status" value="2"/>
</dbReference>
<dbReference type="GO" id="GO:0004518">
    <property type="term" value="F:nuclease activity"/>
    <property type="evidence" value="ECO:0007669"/>
    <property type="project" value="UniProtKB-KW"/>
</dbReference>
<dbReference type="GO" id="GO:0009380">
    <property type="term" value="C:excinuclease repair complex"/>
    <property type="evidence" value="ECO:0007669"/>
    <property type="project" value="InterPro"/>
</dbReference>
<keyword evidence="3" id="KW-0479">Metal-binding</keyword>
<keyword evidence="9" id="KW-0862">Zinc</keyword>
<evidence type="ECO:0000256" key="15">
    <source>
        <dbReference type="ARBA" id="ARBA00039316"/>
    </source>
</evidence>
<dbReference type="PANTHER" id="PTHR43152">
    <property type="entry name" value="UVRABC SYSTEM PROTEIN A"/>
    <property type="match status" value="1"/>
</dbReference>
<keyword evidence="10" id="KW-0067">ATP-binding</keyword>
<dbReference type="InterPro" id="IPR003439">
    <property type="entry name" value="ABC_transporter-like_ATP-bd"/>
</dbReference>
<evidence type="ECO:0000256" key="1">
    <source>
        <dbReference type="ARBA" id="ARBA00004496"/>
    </source>
</evidence>
<evidence type="ECO:0000256" key="4">
    <source>
        <dbReference type="ARBA" id="ARBA00022737"/>
    </source>
</evidence>
<evidence type="ECO:0000256" key="12">
    <source>
        <dbReference type="ARBA" id="ARBA00023125"/>
    </source>
</evidence>
<evidence type="ECO:0000313" key="20">
    <source>
        <dbReference type="Proteomes" id="UP000197003"/>
    </source>
</evidence>
<dbReference type="AlphaFoldDB" id="A0A1Z3NCS7"/>
<dbReference type="SUPFAM" id="SSF52540">
    <property type="entry name" value="P-loop containing nucleoside triphosphate hydrolases"/>
    <property type="match status" value="2"/>
</dbReference>
<keyword evidence="6" id="KW-0227">DNA damage</keyword>
<keyword evidence="5" id="KW-0547">Nucleotide-binding</keyword>
<evidence type="ECO:0000256" key="10">
    <source>
        <dbReference type="ARBA" id="ARBA00022840"/>
    </source>
</evidence>
<dbReference type="PROSITE" id="PS00211">
    <property type="entry name" value="ABC_TRANSPORTER_1"/>
    <property type="match status" value="1"/>
</dbReference>
<dbReference type="PROSITE" id="PS50893">
    <property type="entry name" value="ABC_TRANSPORTER_2"/>
    <property type="match status" value="2"/>
</dbReference>
<dbReference type="GO" id="GO:0005737">
    <property type="term" value="C:cytoplasm"/>
    <property type="evidence" value="ECO:0007669"/>
    <property type="project" value="UniProtKB-SubCell"/>
</dbReference>
<keyword evidence="7" id="KW-0228">DNA excision</keyword>
<proteinExistence type="inferred from homology"/>
<comment type="similarity">
    <text evidence="14">Belongs to the ABC transporter superfamily. UvrA family.</text>
</comment>
<dbReference type="Proteomes" id="UP000197003">
    <property type="component" value="Chromosome"/>
</dbReference>
<keyword evidence="11" id="KW-0267">Excision nuclease</keyword>
<dbReference type="GO" id="GO:0006289">
    <property type="term" value="P:nucleotide-excision repair"/>
    <property type="evidence" value="ECO:0007669"/>
    <property type="project" value="InterPro"/>
</dbReference>